<feature type="region of interest" description="Disordered" evidence="1">
    <location>
        <begin position="73"/>
        <end position="106"/>
    </location>
</feature>
<reference evidence="2" key="1">
    <citation type="journal article" date="2020" name="bioRxiv">
        <title>Comparative genomics of Chlamydomonas.</title>
        <authorList>
            <person name="Craig R.J."/>
            <person name="Hasan A.R."/>
            <person name="Ness R.W."/>
            <person name="Keightley P.D."/>
        </authorList>
    </citation>
    <scope>NUCLEOTIDE SEQUENCE</scope>
    <source>
        <strain evidence="2">CCAP 11/70</strain>
    </source>
</reference>
<accession>A0A835Y9Z1</accession>
<protein>
    <submittedName>
        <fullName evidence="2">Uncharacterized protein</fullName>
    </submittedName>
</protein>
<dbReference type="EMBL" id="JAEHOE010000026">
    <property type="protein sequence ID" value="KAG2495080.1"/>
    <property type="molecule type" value="Genomic_DNA"/>
</dbReference>
<comment type="caution">
    <text evidence="2">The sequence shown here is derived from an EMBL/GenBank/DDBJ whole genome shotgun (WGS) entry which is preliminary data.</text>
</comment>
<dbReference type="OrthoDB" id="524165at2759"/>
<proteinExistence type="predicted"/>
<evidence type="ECO:0000256" key="1">
    <source>
        <dbReference type="SAM" id="MobiDB-lite"/>
    </source>
</evidence>
<name>A0A835Y9Z1_9CHLO</name>
<evidence type="ECO:0000313" key="3">
    <source>
        <dbReference type="Proteomes" id="UP000612055"/>
    </source>
</evidence>
<feature type="compositionally biased region" description="Low complexity" evidence="1">
    <location>
        <begin position="73"/>
        <end position="85"/>
    </location>
</feature>
<gene>
    <name evidence="2" type="ORF">HYH03_006691</name>
</gene>
<dbReference type="AlphaFoldDB" id="A0A835Y9Z1"/>
<feature type="compositionally biased region" description="Low complexity" evidence="1">
    <location>
        <begin position="92"/>
        <end position="106"/>
    </location>
</feature>
<dbReference type="Proteomes" id="UP000612055">
    <property type="component" value="Unassembled WGS sequence"/>
</dbReference>
<organism evidence="2 3">
    <name type="scientific">Edaphochlamys debaryana</name>
    <dbReference type="NCBI Taxonomy" id="47281"/>
    <lineage>
        <taxon>Eukaryota</taxon>
        <taxon>Viridiplantae</taxon>
        <taxon>Chlorophyta</taxon>
        <taxon>core chlorophytes</taxon>
        <taxon>Chlorophyceae</taxon>
        <taxon>CS clade</taxon>
        <taxon>Chlamydomonadales</taxon>
        <taxon>Chlamydomonadales incertae sedis</taxon>
        <taxon>Edaphochlamys</taxon>
    </lineage>
</organism>
<keyword evidence="3" id="KW-1185">Reference proteome</keyword>
<sequence>MAQVPPDLQAFTKQQFDEAYKRALERKRLFKEYLSRHQVMEKLNDSIEKLFECERLPEDPLGFIAETITGGRSGAAGSAANTASGEKGSVGKGPKPLLGPKLTGGP</sequence>
<evidence type="ECO:0000313" key="2">
    <source>
        <dbReference type="EMBL" id="KAG2495080.1"/>
    </source>
</evidence>